<evidence type="ECO:0000313" key="1">
    <source>
        <dbReference type="EMBL" id="MQL70588.1"/>
    </source>
</evidence>
<dbReference type="AlphaFoldDB" id="A0A843TFJ2"/>
<protein>
    <submittedName>
        <fullName evidence="1">Uncharacterized protein</fullName>
    </submittedName>
</protein>
<keyword evidence="2" id="KW-1185">Reference proteome</keyword>
<gene>
    <name evidence="1" type="ORF">Taro_002905</name>
</gene>
<dbReference type="Proteomes" id="UP000652761">
    <property type="component" value="Unassembled WGS sequence"/>
</dbReference>
<reference evidence="1" key="1">
    <citation type="submission" date="2017-07" db="EMBL/GenBank/DDBJ databases">
        <title>Taro Niue Genome Assembly and Annotation.</title>
        <authorList>
            <person name="Atibalentja N."/>
            <person name="Keating K."/>
            <person name="Fields C.J."/>
        </authorList>
    </citation>
    <scope>NUCLEOTIDE SEQUENCE</scope>
    <source>
        <strain evidence="1">Niue_2</strain>
        <tissue evidence="1">Leaf</tissue>
    </source>
</reference>
<accession>A0A843TFJ2</accession>
<dbReference type="EMBL" id="NMUH01000072">
    <property type="protein sequence ID" value="MQL70588.1"/>
    <property type="molecule type" value="Genomic_DNA"/>
</dbReference>
<comment type="caution">
    <text evidence="1">The sequence shown here is derived from an EMBL/GenBank/DDBJ whole genome shotgun (WGS) entry which is preliminary data.</text>
</comment>
<name>A0A843TFJ2_COLES</name>
<sequence length="96" mass="10626">MNHFCDTWCVSFYLASDRGDVFKEVKCSVCSGRDFECNVKSFVRGRSCCGFSGDFRWISASDGSCGAGTTRGRCSERGHAIDEEVLACFGVFCRFT</sequence>
<organism evidence="1 2">
    <name type="scientific">Colocasia esculenta</name>
    <name type="common">Wild taro</name>
    <name type="synonym">Arum esculentum</name>
    <dbReference type="NCBI Taxonomy" id="4460"/>
    <lineage>
        <taxon>Eukaryota</taxon>
        <taxon>Viridiplantae</taxon>
        <taxon>Streptophyta</taxon>
        <taxon>Embryophyta</taxon>
        <taxon>Tracheophyta</taxon>
        <taxon>Spermatophyta</taxon>
        <taxon>Magnoliopsida</taxon>
        <taxon>Liliopsida</taxon>
        <taxon>Araceae</taxon>
        <taxon>Aroideae</taxon>
        <taxon>Colocasieae</taxon>
        <taxon>Colocasia</taxon>
    </lineage>
</organism>
<proteinExistence type="predicted"/>
<evidence type="ECO:0000313" key="2">
    <source>
        <dbReference type="Proteomes" id="UP000652761"/>
    </source>
</evidence>